<name>A0ABU8DYI2_9ACTN</name>
<dbReference type="Pfam" id="PF12728">
    <property type="entry name" value="HTH_17"/>
    <property type="match status" value="1"/>
</dbReference>
<dbReference type="RefSeq" id="WP_336406011.1">
    <property type="nucleotide sequence ID" value="NZ_JBAPLU010000029.1"/>
</dbReference>
<dbReference type="InterPro" id="IPR041657">
    <property type="entry name" value="HTH_17"/>
</dbReference>
<dbReference type="InterPro" id="IPR010093">
    <property type="entry name" value="SinI_DNA-bd"/>
</dbReference>
<protein>
    <submittedName>
        <fullName evidence="2">Helix-turn-helix domain-containing protein</fullName>
    </submittedName>
</protein>
<evidence type="ECO:0000313" key="3">
    <source>
        <dbReference type="Proteomes" id="UP001361570"/>
    </source>
</evidence>
<evidence type="ECO:0000259" key="1">
    <source>
        <dbReference type="Pfam" id="PF12728"/>
    </source>
</evidence>
<organism evidence="2 3">
    <name type="scientific">Klenkia sesuvii</name>
    <dbReference type="NCBI Taxonomy" id="3103137"/>
    <lineage>
        <taxon>Bacteria</taxon>
        <taxon>Bacillati</taxon>
        <taxon>Actinomycetota</taxon>
        <taxon>Actinomycetes</taxon>
        <taxon>Geodermatophilales</taxon>
        <taxon>Geodermatophilaceae</taxon>
        <taxon>Klenkia</taxon>
    </lineage>
</organism>
<accession>A0ABU8DYI2</accession>
<sequence>MPGQLRSTPTNSNAKKRRLLYTVNEAAAQLSMGRTKFYGLITSNTIPSIVLGGRRVVAHEDLVAYVDGLRAEAGPYEGAAPWLASSA</sequence>
<dbReference type="EMBL" id="JBAPLU010000029">
    <property type="protein sequence ID" value="MEI4273895.1"/>
    <property type="molecule type" value="Genomic_DNA"/>
</dbReference>
<proteinExistence type="predicted"/>
<feature type="domain" description="Helix-turn-helix" evidence="1">
    <location>
        <begin position="20"/>
        <end position="67"/>
    </location>
</feature>
<keyword evidence="3" id="KW-1185">Reference proteome</keyword>
<gene>
    <name evidence="2" type="ORF">TEK04_19415</name>
</gene>
<reference evidence="2 3" key="1">
    <citation type="submission" date="2024-03" db="EMBL/GenBank/DDBJ databases">
        <title>Draft genome sequence of Klenkia sp. LSe6-5.</title>
        <authorList>
            <person name="Duangmal K."/>
            <person name="Chantavorakit T."/>
        </authorList>
    </citation>
    <scope>NUCLEOTIDE SEQUENCE [LARGE SCALE GENOMIC DNA]</scope>
    <source>
        <strain evidence="2 3">LSe6-5</strain>
    </source>
</reference>
<dbReference type="NCBIfam" id="TIGR01764">
    <property type="entry name" value="excise"/>
    <property type="match status" value="1"/>
</dbReference>
<evidence type="ECO:0000313" key="2">
    <source>
        <dbReference type="EMBL" id="MEI4273895.1"/>
    </source>
</evidence>
<comment type="caution">
    <text evidence="2">The sequence shown here is derived from an EMBL/GenBank/DDBJ whole genome shotgun (WGS) entry which is preliminary data.</text>
</comment>
<dbReference type="Proteomes" id="UP001361570">
    <property type="component" value="Unassembled WGS sequence"/>
</dbReference>